<organism evidence="1 2">
    <name type="scientific">Candidatus Entotheonella gemina</name>
    <dbReference type="NCBI Taxonomy" id="1429439"/>
    <lineage>
        <taxon>Bacteria</taxon>
        <taxon>Pseudomonadati</taxon>
        <taxon>Nitrospinota/Tectimicrobiota group</taxon>
        <taxon>Candidatus Tectimicrobiota</taxon>
        <taxon>Candidatus Entotheonellia</taxon>
        <taxon>Candidatus Entotheonellales</taxon>
        <taxon>Candidatus Entotheonellaceae</taxon>
        <taxon>Candidatus Entotheonella</taxon>
    </lineage>
</organism>
<dbReference type="Proteomes" id="UP000019140">
    <property type="component" value="Unassembled WGS sequence"/>
</dbReference>
<dbReference type="EMBL" id="AZHX01001097">
    <property type="protein sequence ID" value="ETX04869.1"/>
    <property type="molecule type" value="Genomic_DNA"/>
</dbReference>
<accession>W4M3G8</accession>
<dbReference type="InterPro" id="IPR029032">
    <property type="entry name" value="AhpD-like"/>
</dbReference>
<name>W4M3G8_9BACT</name>
<dbReference type="SUPFAM" id="SSF69118">
    <property type="entry name" value="AhpD-like"/>
    <property type="match status" value="1"/>
</dbReference>
<dbReference type="PANTHER" id="PTHR34846">
    <property type="entry name" value="4-CARBOXYMUCONOLACTONE DECARBOXYLASE FAMILY PROTEIN (AFU_ORTHOLOGUE AFUA_6G11590)"/>
    <property type="match status" value="1"/>
</dbReference>
<sequence length="94" mass="10976">MDLARQDIDHASLTKVEQLCLQYADRMTDTPFDVDDTCFERLREHFSETQLVELTAVIAWENFRARFNHAFGLESDGYYQDDVTAPREDRVAQS</sequence>
<comment type="caution">
    <text evidence="1">The sequence shown here is derived from an EMBL/GenBank/DDBJ whole genome shotgun (WGS) entry which is preliminary data.</text>
</comment>
<dbReference type="AlphaFoldDB" id="W4M3G8"/>
<protein>
    <recommendedName>
        <fullName evidence="3">Carboxymuconolactone decarboxylase-like domain-containing protein</fullName>
    </recommendedName>
</protein>
<evidence type="ECO:0008006" key="3">
    <source>
        <dbReference type="Google" id="ProtNLM"/>
    </source>
</evidence>
<proteinExistence type="predicted"/>
<dbReference type="Gene3D" id="1.20.1290.10">
    <property type="entry name" value="AhpD-like"/>
    <property type="match status" value="1"/>
</dbReference>
<dbReference type="HOGENOM" id="CLU_2380861_0_0_7"/>
<reference evidence="1 2" key="1">
    <citation type="journal article" date="2014" name="Nature">
        <title>An environmental bacterial taxon with a large and distinct metabolic repertoire.</title>
        <authorList>
            <person name="Wilson M.C."/>
            <person name="Mori T."/>
            <person name="Ruckert C."/>
            <person name="Uria A.R."/>
            <person name="Helf M.J."/>
            <person name="Takada K."/>
            <person name="Gernert C."/>
            <person name="Steffens U.A."/>
            <person name="Heycke N."/>
            <person name="Schmitt S."/>
            <person name="Rinke C."/>
            <person name="Helfrich E.J."/>
            <person name="Brachmann A.O."/>
            <person name="Gurgui C."/>
            <person name="Wakimoto T."/>
            <person name="Kracht M."/>
            <person name="Crusemann M."/>
            <person name="Hentschel U."/>
            <person name="Abe I."/>
            <person name="Matsunaga S."/>
            <person name="Kalinowski J."/>
            <person name="Takeyama H."/>
            <person name="Piel J."/>
        </authorList>
    </citation>
    <scope>NUCLEOTIDE SEQUENCE [LARGE SCALE GENOMIC DNA]</scope>
    <source>
        <strain evidence="2">TSY2</strain>
    </source>
</reference>
<evidence type="ECO:0000313" key="2">
    <source>
        <dbReference type="Proteomes" id="UP000019140"/>
    </source>
</evidence>
<gene>
    <name evidence="1" type="ORF">ETSY2_26310</name>
</gene>
<evidence type="ECO:0000313" key="1">
    <source>
        <dbReference type="EMBL" id="ETX04869.1"/>
    </source>
</evidence>
<keyword evidence="2" id="KW-1185">Reference proteome</keyword>
<dbReference type="PANTHER" id="PTHR34846:SF5">
    <property type="entry name" value="CARBOXYMUCONOLACTONE DECARBOXYLASE-LIKE DOMAIN-CONTAINING PROTEIN"/>
    <property type="match status" value="1"/>
</dbReference>